<evidence type="ECO:0000256" key="2">
    <source>
        <dbReference type="ARBA" id="ARBA00023015"/>
    </source>
</evidence>
<dbReference type="CDD" id="cd05466">
    <property type="entry name" value="PBP2_LTTR_substrate"/>
    <property type="match status" value="1"/>
</dbReference>
<dbReference type="Gene3D" id="3.40.190.290">
    <property type="match status" value="1"/>
</dbReference>
<comment type="caution">
    <text evidence="6">The sequence shown here is derived from an EMBL/GenBank/DDBJ whole genome shotgun (WGS) entry which is preliminary data.</text>
</comment>
<dbReference type="InterPro" id="IPR036390">
    <property type="entry name" value="WH_DNA-bd_sf"/>
</dbReference>
<keyword evidence="7" id="KW-1185">Reference proteome</keyword>
<dbReference type="SUPFAM" id="SSF46785">
    <property type="entry name" value="Winged helix' DNA-binding domain"/>
    <property type="match status" value="1"/>
</dbReference>
<dbReference type="InterPro" id="IPR050950">
    <property type="entry name" value="HTH-type_LysR_regulators"/>
</dbReference>
<dbReference type="SUPFAM" id="SSF53850">
    <property type="entry name" value="Periplasmic binding protein-like II"/>
    <property type="match status" value="1"/>
</dbReference>
<name>A0ABU8TRM3_9HYPH</name>
<dbReference type="PROSITE" id="PS50931">
    <property type="entry name" value="HTH_LYSR"/>
    <property type="match status" value="1"/>
</dbReference>
<dbReference type="RefSeq" id="WP_340277609.1">
    <property type="nucleotide sequence ID" value="NZ_JBAKIA010000028.1"/>
</dbReference>
<evidence type="ECO:0000313" key="7">
    <source>
        <dbReference type="Proteomes" id="UP001385499"/>
    </source>
</evidence>
<keyword evidence="3" id="KW-0238">DNA-binding</keyword>
<evidence type="ECO:0000313" key="6">
    <source>
        <dbReference type="EMBL" id="MEJ8476824.1"/>
    </source>
</evidence>
<dbReference type="Gene3D" id="1.10.10.10">
    <property type="entry name" value="Winged helix-like DNA-binding domain superfamily/Winged helix DNA-binding domain"/>
    <property type="match status" value="1"/>
</dbReference>
<dbReference type="EMBL" id="JBAKIA010000028">
    <property type="protein sequence ID" value="MEJ8476824.1"/>
    <property type="molecule type" value="Genomic_DNA"/>
</dbReference>
<reference evidence="6 7" key="1">
    <citation type="submission" date="2024-02" db="EMBL/GenBank/DDBJ databases">
        <title>Roseibium algae sp. nov., isolated from marine alga (Grateloupia sp.), showing potential in myo-inositol conversion.</title>
        <authorList>
            <person name="Wang Y."/>
        </authorList>
    </citation>
    <scope>NUCLEOTIDE SEQUENCE [LARGE SCALE GENOMIC DNA]</scope>
    <source>
        <strain evidence="6 7">H3510</strain>
    </source>
</reference>
<keyword evidence="4" id="KW-0804">Transcription</keyword>
<evidence type="ECO:0000256" key="3">
    <source>
        <dbReference type="ARBA" id="ARBA00023125"/>
    </source>
</evidence>
<feature type="domain" description="HTH lysR-type" evidence="5">
    <location>
        <begin position="2"/>
        <end position="59"/>
    </location>
</feature>
<dbReference type="InterPro" id="IPR000847">
    <property type="entry name" value="LysR_HTH_N"/>
</dbReference>
<keyword evidence="2" id="KW-0805">Transcription regulation</keyword>
<dbReference type="Pfam" id="PF00126">
    <property type="entry name" value="HTH_1"/>
    <property type="match status" value="1"/>
</dbReference>
<dbReference type="PANTHER" id="PTHR30419:SF30">
    <property type="entry name" value="LYSR FAMILY TRANSCRIPTIONAL REGULATOR"/>
    <property type="match status" value="1"/>
</dbReference>
<evidence type="ECO:0000256" key="1">
    <source>
        <dbReference type="ARBA" id="ARBA00009437"/>
    </source>
</evidence>
<dbReference type="InterPro" id="IPR036388">
    <property type="entry name" value="WH-like_DNA-bd_sf"/>
</dbReference>
<protein>
    <submittedName>
        <fullName evidence="6">LysR family transcriptional regulator</fullName>
    </submittedName>
</protein>
<gene>
    <name evidence="6" type="ORF">V6575_22335</name>
</gene>
<organism evidence="6 7">
    <name type="scientific">Roseibium algae</name>
    <dbReference type="NCBI Taxonomy" id="3123038"/>
    <lineage>
        <taxon>Bacteria</taxon>
        <taxon>Pseudomonadati</taxon>
        <taxon>Pseudomonadota</taxon>
        <taxon>Alphaproteobacteria</taxon>
        <taxon>Hyphomicrobiales</taxon>
        <taxon>Stappiaceae</taxon>
        <taxon>Roseibium</taxon>
    </lineage>
</organism>
<dbReference type="Proteomes" id="UP001385499">
    <property type="component" value="Unassembled WGS sequence"/>
</dbReference>
<proteinExistence type="inferred from homology"/>
<dbReference type="Pfam" id="PF03466">
    <property type="entry name" value="LysR_substrate"/>
    <property type="match status" value="1"/>
</dbReference>
<dbReference type="InterPro" id="IPR005119">
    <property type="entry name" value="LysR_subst-bd"/>
</dbReference>
<sequence>MMHTRQLFHFLTITETRSISEAARQLGITQPAISRSIKQLEETLYVKLFERRASGVVLTPEGRILARRVKLMSIEYQHALAEMVDLNQGIGGRLRIAAGPVWILEFLPSVIREFQEQFPNVRVSVISGGYAGQLEQLLSGELDAVCGTLDFPSHSEIIKETILKIRHTVIAREGHPLSELKRVSPRDLASYPWLVHVNHVQSTSRIGSYFSLHGLEPPKIAVETSTLGAVSFLRKTDFLTTYAEQGLETLKEMGIVGIEQEGTLWDFEAGIVCRRSSKSSPALRSFTAMVRAALQTNPTSQQL</sequence>
<accession>A0ABU8TRM3</accession>
<comment type="similarity">
    <text evidence="1">Belongs to the LysR transcriptional regulatory family.</text>
</comment>
<dbReference type="PRINTS" id="PR00039">
    <property type="entry name" value="HTHLYSR"/>
</dbReference>
<dbReference type="PANTHER" id="PTHR30419">
    <property type="entry name" value="HTH-TYPE TRANSCRIPTIONAL REGULATOR YBHD"/>
    <property type="match status" value="1"/>
</dbReference>
<evidence type="ECO:0000259" key="5">
    <source>
        <dbReference type="PROSITE" id="PS50931"/>
    </source>
</evidence>
<evidence type="ECO:0000256" key="4">
    <source>
        <dbReference type="ARBA" id="ARBA00023163"/>
    </source>
</evidence>